<gene>
    <name evidence="1" type="ORF">EV383_1185</name>
</gene>
<dbReference type="OrthoDB" id="3677380at2"/>
<comment type="caution">
    <text evidence="1">The sequence shown here is derived from an EMBL/GenBank/DDBJ whole genome shotgun (WGS) entry which is preliminary data.</text>
</comment>
<evidence type="ECO:0000313" key="1">
    <source>
        <dbReference type="EMBL" id="RZT84346.1"/>
    </source>
</evidence>
<evidence type="ECO:0000313" key="2">
    <source>
        <dbReference type="Proteomes" id="UP000291591"/>
    </source>
</evidence>
<accession>A0A4Q7URV3</accession>
<reference evidence="1 2" key="1">
    <citation type="submission" date="2019-02" db="EMBL/GenBank/DDBJ databases">
        <title>Sequencing the genomes of 1000 actinobacteria strains.</title>
        <authorList>
            <person name="Klenk H.-P."/>
        </authorList>
    </citation>
    <scope>NUCLEOTIDE SEQUENCE [LARGE SCALE GENOMIC DNA]</scope>
    <source>
        <strain evidence="1 2">DSM 45779</strain>
    </source>
</reference>
<proteinExistence type="predicted"/>
<dbReference type="EMBL" id="SHKL01000001">
    <property type="protein sequence ID" value="RZT84346.1"/>
    <property type="molecule type" value="Genomic_DNA"/>
</dbReference>
<keyword evidence="2" id="KW-1185">Reference proteome</keyword>
<dbReference type="RefSeq" id="WP_130288958.1">
    <property type="nucleotide sequence ID" value="NZ_SHKL01000001.1"/>
</dbReference>
<dbReference type="Proteomes" id="UP000291591">
    <property type="component" value="Unassembled WGS sequence"/>
</dbReference>
<name>A0A4Q7URV3_PSEST</name>
<sequence length="197" mass="20645">MITPDAGSVAPGSARRLVAVALTDADVVRDDSDLRHVAVAATGVDVLIARQDPPGPLAGTSPMDAEDYPDDDLDIDGLGIGGDVLRADPGPDGTGDDAPAGARLHRLGLRWTVQDRDEPDLVAAMCELVGFDPDDRVFLLAPASWPGAVADPEVTVVRRAVRRVARVYGLPVLQYRRVSDEDGPPVEMPAPPLACGS</sequence>
<organism evidence="1 2">
    <name type="scientific">Pseudonocardia sediminis</name>
    <dbReference type="NCBI Taxonomy" id="1397368"/>
    <lineage>
        <taxon>Bacteria</taxon>
        <taxon>Bacillati</taxon>
        <taxon>Actinomycetota</taxon>
        <taxon>Actinomycetes</taxon>
        <taxon>Pseudonocardiales</taxon>
        <taxon>Pseudonocardiaceae</taxon>
        <taxon>Pseudonocardia</taxon>
    </lineage>
</organism>
<protein>
    <submittedName>
        <fullName evidence="1">Uncharacterized protein</fullName>
    </submittedName>
</protein>
<dbReference type="AlphaFoldDB" id="A0A4Q7URV3"/>